<evidence type="ECO:0000256" key="5">
    <source>
        <dbReference type="ARBA" id="ARBA00022833"/>
    </source>
</evidence>
<evidence type="ECO:0000256" key="8">
    <source>
        <dbReference type="ARBA" id="ARBA00023163"/>
    </source>
</evidence>
<dbReference type="PANTHER" id="PTHR31576:SF2">
    <property type="entry name" value="TATA BOX-BINDING PROTEIN-ASSOCIATED FACTOR RNA POLYMERASE I SUBUNIT B"/>
    <property type="match status" value="1"/>
</dbReference>
<dbReference type="GO" id="GO:0001164">
    <property type="term" value="F:RNA polymerase I core promoter sequence-specific DNA binding"/>
    <property type="evidence" value="ECO:0007669"/>
    <property type="project" value="InterPro"/>
</dbReference>
<evidence type="ECO:0000256" key="10">
    <source>
        <dbReference type="SAM" id="MobiDB-lite"/>
    </source>
</evidence>
<accession>A0AAW0WQM1</accession>
<feature type="compositionally biased region" description="Polar residues" evidence="10">
    <location>
        <begin position="722"/>
        <end position="731"/>
    </location>
</feature>
<reference evidence="12 13" key="1">
    <citation type="journal article" date="2024" name="BMC Genomics">
        <title>Genome assembly of redclaw crayfish (Cherax quadricarinatus) provides insights into its immune adaptation and hypoxia tolerance.</title>
        <authorList>
            <person name="Liu Z."/>
            <person name="Zheng J."/>
            <person name="Li H."/>
            <person name="Fang K."/>
            <person name="Wang S."/>
            <person name="He J."/>
            <person name="Zhou D."/>
            <person name="Weng S."/>
            <person name="Chi M."/>
            <person name="Gu Z."/>
            <person name="He J."/>
            <person name="Li F."/>
            <person name="Wang M."/>
        </authorList>
    </citation>
    <scope>NUCLEOTIDE SEQUENCE [LARGE SCALE GENOMIC DNA]</scope>
    <source>
        <strain evidence="12">ZL_2023a</strain>
    </source>
</reference>
<evidence type="ECO:0000256" key="4">
    <source>
        <dbReference type="ARBA" id="ARBA00022771"/>
    </source>
</evidence>
<evidence type="ECO:0000256" key="7">
    <source>
        <dbReference type="ARBA" id="ARBA00023125"/>
    </source>
</evidence>
<dbReference type="GO" id="GO:0070860">
    <property type="term" value="C:RNA polymerase I core factor complex"/>
    <property type="evidence" value="ECO:0007669"/>
    <property type="project" value="InterPro"/>
</dbReference>
<keyword evidence="7" id="KW-0238">DNA-binding</keyword>
<organism evidence="12 13">
    <name type="scientific">Cherax quadricarinatus</name>
    <name type="common">Australian red claw crayfish</name>
    <dbReference type="NCBI Taxonomy" id="27406"/>
    <lineage>
        <taxon>Eukaryota</taxon>
        <taxon>Metazoa</taxon>
        <taxon>Ecdysozoa</taxon>
        <taxon>Arthropoda</taxon>
        <taxon>Crustacea</taxon>
        <taxon>Multicrustacea</taxon>
        <taxon>Malacostraca</taxon>
        <taxon>Eumalacostraca</taxon>
        <taxon>Eucarida</taxon>
        <taxon>Decapoda</taxon>
        <taxon>Pleocyemata</taxon>
        <taxon>Astacidea</taxon>
        <taxon>Parastacoidea</taxon>
        <taxon>Parastacidae</taxon>
        <taxon>Cherax</taxon>
    </lineage>
</organism>
<evidence type="ECO:0000256" key="1">
    <source>
        <dbReference type="ARBA" id="ARBA00004604"/>
    </source>
</evidence>
<keyword evidence="4" id="KW-0863">Zinc-finger</keyword>
<feature type="non-terminal residue" evidence="12">
    <location>
        <position position="815"/>
    </location>
</feature>
<dbReference type="PANTHER" id="PTHR31576">
    <property type="entry name" value="TATA BOX-BINDING PROTEIN-ASSOCIATED FACTOR RNA POLYMERASE I SUBUNIT B"/>
    <property type="match status" value="1"/>
</dbReference>
<dbReference type="GO" id="GO:0005668">
    <property type="term" value="C:RNA polymerase transcription factor SL1 complex"/>
    <property type="evidence" value="ECO:0007669"/>
    <property type="project" value="TreeGrafter"/>
</dbReference>
<evidence type="ECO:0000313" key="12">
    <source>
        <dbReference type="EMBL" id="KAK8734533.1"/>
    </source>
</evidence>
<dbReference type="Proteomes" id="UP001445076">
    <property type="component" value="Unassembled WGS sequence"/>
</dbReference>
<keyword evidence="8" id="KW-0804">Transcription</keyword>
<evidence type="ECO:0000256" key="2">
    <source>
        <dbReference type="ARBA" id="ARBA00006899"/>
    </source>
</evidence>
<keyword evidence="3" id="KW-0479">Metal-binding</keyword>
<evidence type="ECO:0000313" key="13">
    <source>
        <dbReference type="Proteomes" id="UP001445076"/>
    </source>
</evidence>
<sequence>MNKCSECGGTSFSLSGGLMICDQCGVEKQGYIELQSQECISEVDRSRLSKKIVNEGETKSVEEEKELNNWTSYEAYNIILHEWTQALCGLGASPHFKQVVFKLWAMYLHHNEIAFLKPGHSHKPNVQPKVSFLQSPRDVQLIIQGKRSVSPISNASSKRKKKKKISSRMEKMIERLERHKTHQEENVRKKSSSISNMLATELSKSLNEFELSSLNLNTSASVLTEDSSVYTENMCHPSDTSNNGFKTEQTSTTASSDVHIYSSDNSEPKSECQPLAPRARVRRNRFVRNWIENHKEIYDTETESEMRDANEVADGNNETAFDCAISYSSSKAKYSQKSRAQKWLSHFTSGQKRYLREKQAFELSFRKLLGLLYLAVLICKEKILLLDLIRWCREGHIPYLSAQYLLKPDMKIFRCDLPMLKDLQIIPDAELLRTIAGNLSVLFSIQFLSLPSVSDVMIRFVKLFSLPESVGIMAQELVLLGSKMIKPLQGVRIPAIEVMAMAAIIVVLKAYCGIDGTTEVQLSHFAVKINEEIQPHNTISPLFSWVEWERHVCKLIWFCSHVDPVCAHHCQKYEHLVTMDPSLFCQFYWSEGVWRHQQTLSKKDKLLQSVTKKFLDCKGDSLDKLLSQPSIFKPTLEPFMSIVEQFLQQQHRGDKIHNIHHMIKVAEELVNKSFTHYSVNWTENLDEIQKELKKRKSRIIVQPERVSISHNARKKKLDSDNENNFSVLSSSDDNDRPGGRESTQTVFNIPQPLKHVWMLKHFRKKYYKNTLGDLPSSFQWLVSLGSLVCETVESDILYYILQLDKITTKKEKDIV</sequence>
<feature type="region of interest" description="Disordered" evidence="10">
    <location>
        <begin position="711"/>
        <end position="744"/>
    </location>
</feature>
<keyword evidence="9" id="KW-0539">Nucleus</keyword>
<evidence type="ECO:0000256" key="6">
    <source>
        <dbReference type="ARBA" id="ARBA00023015"/>
    </source>
</evidence>
<dbReference type="GO" id="GO:0042790">
    <property type="term" value="P:nucleolar large rRNA transcription by RNA polymerase I"/>
    <property type="evidence" value="ECO:0007669"/>
    <property type="project" value="TreeGrafter"/>
</dbReference>
<dbReference type="EMBL" id="JARKIK010000050">
    <property type="protein sequence ID" value="KAK8734533.1"/>
    <property type="molecule type" value="Genomic_DNA"/>
</dbReference>
<comment type="subcellular location">
    <subcellularLocation>
        <location evidence="1">Nucleus</location>
        <location evidence="1">Nucleolus</location>
    </subcellularLocation>
</comment>
<evidence type="ECO:0000256" key="3">
    <source>
        <dbReference type="ARBA" id="ARBA00022723"/>
    </source>
</evidence>
<evidence type="ECO:0000256" key="9">
    <source>
        <dbReference type="ARBA" id="ARBA00023242"/>
    </source>
</evidence>
<comment type="similarity">
    <text evidence="2">Belongs to the RRN7/TAF1B family.</text>
</comment>
<keyword evidence="13" id="KW-1185">Reference proteome</keyword>
<comment type="caution">
    <text evidence="12">The sequence shown here is derived from an EMBL/GenBank/DDBJ whole genome shotgun (WGS) entry which is preliminary data.</text>
</comment>
<gene>
    <name evidence="12" type="ORF">OTU49_005865</name>
</gene>
<protein>
    <recommendedName>
        <fullName evidence="11">Rrn7/TAF1B C-terminal cyclin domain-containing protein</fullName>
    </recommendedName>
</protein>
<name>A0AAW0WQM1_CHEQU</name>
<feature type="region of interest" description="Disordered" evidence="10">
    <location>
        <begin position="234"/>
        <end position="274"/>
    </location>
</feature>
<feature type="domain" description="Rrn7/TAF1B C-terminal cyclin" evidence="11">
    <location>
        <begin position="443"/>
        <end position="552"/>
    </location>
</feature>
<keyword evidence="5" id="KW-0862">Zinc</keyword>
<keyword evidence="6" id="KW-0805">Transcription regulation</keyword>
<dbReference type="InterPro" id="IPR048538">
    <property type="entry name" value="Rrn7_cyclin_C"/>
</dbReference>
<dbReference type="InterPro" id="IPR033599">
    <property type="entry name" value="TAF1B/Rrn7"/>
</dbReference>
<evidence type="ECO:0000259" key="11">
    <source>
        <dbReference type="Pfam" id="PF20645"/>
    </source>
</evidence>
<dbReference type="GO" id="GO:0008270">
    <property type="term" value="F:zinc ion binding"/>
    <property type="evidence" value="ECO:0007669"/>
    <property type="project" value="UniProtKB-KW"/>
</dbReference>
<dbReference type="AlphaFoldDB" id="A0AAW0WQM1"/>
<proteinExistence type="inferred from homology"/>
<feature type="compositionally biased region" description="Polar residues" evidence="10">
    <location>
        <begin position="238"/>
        <end position="256"/>
    </location>
</feature>
<dbReference type="Pfam" id="PF20645">
    <property type="entry name" value="Rrn7_cyclin_C"/>
    <property type="match status" value="1"/>
</dbReference>